<keyword evidence="2" id="KW-1185">Reference proteome</keyword>
<dbReference type="EMBL" id="WTPW01000202">
    <property type="protein sequence ID" value="KAF0535899.1"/>
    <property type="molecule type" value="Genomic_DNA"/>
</dbReference>
<proteinExistence type="predicted"/>
<evidence type="ECO:0000313" key="1">
    <source>
        <dbReference type="EMBL" id="KAF0535899.1"/>
    </source>
</evidence>
<reference evidence="1 2" key="1">
    <citation type="journal article" date="2019" name="Environ. Microbiol.">
        <title>At the nexus of three kingdoms: the genome of the mycorrhizal fungus Gigaspora margarita provides insights into plant, endobacterial and fungal interactions.</title>
        <authorList>
            <person name="Venice F."/>
            <person name="Ghignone S."/>
            <person name="Salvioli di Fossalunga A."/>
            <person name="Amselem J."/>
            <person name="Novero M."/>
            <person name="Xianan X."/>
            <person name="Sedzielewska Toro K."/>
            <person name="Morin E."/>
            <person name="Lipzen A."/>
            <person name="Grigoriev I.V."/>
            <person name="Henrissat B."/>
            <person name="Martin F.M."/>
            <person name="Bonfante P."/>
        </authorList>
    </citation>
    <scope>NUCLEOTIDE SEQUENCE [LARGE SCALE GENOMIC DNA]</scope>
    <source>
        <strain evidence="1 2">BEG34</strain>
    </source>
</reference>
<protein>
    <submittedName>
        <fullName evidence="1">Uncharacterized protein</fullName>
    </submittedName>
</protein>
<gene>
    <name evidence="1" type="ORF">F8M41_009404</name>
</gene>
<accession>A0A8H4AV40</accession>
<comment type="caution">
    <text evidence="1">The sequence shown here is derived from an EMBL/GenBank/DDBJ whole genome shotgun (WGS) entry which is preliminary data.</text>
</comment>
<organism evidence="1 2">
    <name type="scientific">Gigaspora margarita</name>
    <dbReference type="NCBI Taxonomy" id="4874"/>
    <lineage>
        <taxon>Eukaryota</taxon>
        <taxon>Fungi</taxon>
        <taxon>Fungi incertae sedis</taxon>
        <taxon>Mucoromycota</taxon>
        <taxon>Glomeromycotina</taxon>
        <taxon>Glomeromycetes</taxon>
        <taxon>Diversisporales</taxon>
        <taxon>Gigasporaceae</taxon>
        <taxon>Gigaspora</taxon>
    </lineage>
</organism>
<evidence type="ECO:0000313" key="2">
    <source>
        <dbReference type="Proteomes" id="UP000439903"/>
    </source>
</evidence>
<name>A0A8H4AV40_GIGMA</name>
<dbReference type="OrthoDB" id="2474346at2759"/>
<dbReference type="AlphaFoldDB" id="A0A8H4AV40"/>
<sequence>MLPYQRRKNNWFAKILYYKASVKELKKYIESFEDKESLLPEILEITGTKVSDEKLKNQIDETLINKINEALKNQVNEILKDPLDEINNLIKLIKNKELE</sequence>
<dbReference type="Proteomes" id="UP000439903">
    <property type="component" value="Unassembled WGS sequence"/>
</dbReference>